<sequence length="158" mass="17235">MYTHFGIKPIGMPVSSSFQLNTPVIICCETPAMMNKPTPEPIPHFETISSMYRTSSPPMNIWMNNTSMMTFVPTPRVAANTSSGLINPPKSWGRASSAIIINTRNFCAPWNSACWCGSLKSILMIFAPTRSCSTIDAVTIGPIPSNRIEPDAPAKNAR</sequence>
<organism evidence="1 2">
    <name type="scientific">Candidatus Argoarchaeum ethanivorans</name>
    <dbReference type="NCBI Taxonomy" id="2608793"/>
    <lineage>
        <taxon>Archaea</taxon>
        <taxon>Methanobacteriati</taxon>
        <taxon>Methanobacteriota</taxon>
        <taxon>Stenosarchaea group</taxon>
        <taxon>Methanomicrobia</taxon>
        <taxon>Methanosarcinales</taxon>
        <taxon>Methanosarcinales incertae sedis</taxon>
        <taxon>GOM Arc I cluster</taxon>
        <taxon>Candidatus Argoarchaeum</taxon>
    </lineage>
</organism>
<dbReference type="AlphaFoldDB" id="A0A811TCG3"/>
<evidence type="ECO:0000313" key="1">
    <source>
        <dbReference type="EMBL" id="CAD6493428.1"/>
    </source>
</evidence>
<accession>A0A811TCG3</accession>
<comment type="caution">
    <text evidence="1">The sequence shown here is derived from an EMBL/GenBank/DDBJ whole genome shotgun (WGS) entry which is preliminary data.</text>
</comment>
<protein>
    <submittedName>
        <fullName evidence="1">Uncharacterized protein</fullName>
    </submittedName>
</protein>
<gene>
    <name evidence="1" type="ORF">FFODKBPE_00501</name>
</gene>
<reference evidence="1" key="1">
    <citation type="submission" date="2020-10" db="EMBL/GenBank/DDBJ databases">
        <authorList>
            <person name="Hahn C.J."/>
            <person name="Laso-Perez R."/>
            <person name="Vulcano F."/>
            <person name="Vaziourakis K.-M."/>
            <person name="Stokke R."/>
            <person name="Steen I.H."/>
            <person name="Teske A."/>
            <person name="Boetius A."/>
            <person name="Liebeke M."/>
            <person name="Amann R."/>
            <person name="Knittel K."/>
        </authorList>
    </citation>
    <scope>NUCLEOTIDE SEQUENCE</scope>
    <source>
        <strain evidence="1">Gfbio:e3339647-f889-4370-9287-4fb5cb688e4c:AG394J04_GoMArc1</strain>
    </source>
</reference>
<proteinExistence type="predicted"/>
<evidence type="ECO:0000313" key="2">
    <source>
        <dbReference type="Proteomes" id="UP000603056"/>
    </source>
</evidence>
<dbReference type="EMBL" id="CAJHIP010000021">
    <property type="protein sequence ID" value="CAD6493428.1"/>
    <property type="molecule type" value="Genomic_DNA"/>
</dbReference>
<dbReference type="Proteomes" id="UP000603056">
    <property type="component" value="Unassembled WGS sequence"/>
</dbReference>
<name>A0A811TCG3_9EURY</name>